<evidence type="ECO:0000313" key="2">
    <source>
        <dbReference type="Proteomes" id="UP000309997"/>
    </source>
</evidence>
<evidence type="ECO:0000313" key="1">
    <source>
        <dbReference type="EMBL" id="KAL3567356.1"/>
    </source>
</evidence>
<proteinExistence type="predicted"/>
<reference evidence="1 2" key="1">
    <citation type="journal article" date="2024" name="Plant Biotechnol. J.">
        <title>Genome and CRISPR/Cas9 system of a widespread forest tree (Populus alba) in the world.</title>
        <authorList>
            <person name="Liu Y.J."/>
            <person name="Jiang P.F."/>
            <person name="Han X.M."/>
            <person name="Li X.Y."/>
            <person name="Wang H.M."/>
            <person name="Wang Y.J."/>
            <person name="Wang X.X."/>
            <person name="Zeng Q.Y."/>
        </authorList>
    </citation>
    <scope>NUCLEOTIDE SEQUENCE [LARGE SCALE GENOMIC DNA]</scope>
    <source>
        <strain evidence="2">cv. PAL-ZL1</strain>
    </source>
</reference>
<comment type="caution">
    <text evidence="1">The sequence shown here is derived from an EMBL/GenBank/DDBJ whole genome shotgun (WGS) entry which is preliminary data.</text>
</comment>
<keyword evidence="2" id="KW-1185">Reference proteome</keyword>
<name>A0ACC4AMF3_POPAL</name>
<gene>
    <name evidence="1" type="ORF">D5086_030007</name>
</gene>
<dbReference type="Proteomes" id="UP000309997">
    <property type="component" value="Unassembled WGS sequence"/>
</dbReference>
<accession>A0ACC4AMF3</accession>
<organism evidence="1 2">
    <name type="scientific">Populus alba</name>
    <name type="common">White poplar</name>
    <dbReference type="NCBI Taxonomy" id="43335"/>
    <lineage>
        <taxon>Eukaryota</taxon>
        <taxon>Viridiplantae</taxon>
        <taxon>Streptophyta</taxon>
        <taxon>Embryophyta</taxon>
        <taxon>Tracheophyta</taxon>
        <taxon>Spermatophyta</taxon>
        <taxon>Magnoliopsida</taxon>
        <taxon>eudicotyledons</taxon>
        <taxon>Gunneridae</taxon>
        <taxon>Pentapetalae</taxon>
        <taxon>rosids</taxon>
        <taxon>fabids</taxon>
        <taxon>Malpighiales</taxon>
        <taxon>Salicaceae</taxon>
        <taxon>Saliceae</taxon>
        <taxon>Populus</taxon>
    </lineage>
</organism>
<dbReference type="EMBL" id="RCHU02000017">
    <property type="protein sequence ID" value="KAL3567356.1"/>
    <property type="molecule type" value="Genomic_DNA"/>
</dbReference>
<sequence length="439" mass="49027">MDTPHHLMSAQETCLPQKPPELDSRKETVIYSPKPQDISWLNNCLLASISAGVDYGKIQDELISCDIQSTGMRSTGDIIGFDRLGLRRSALVSLRLLLSTRSDEDIRKTIILHIDGEEHTIRIDEIDSLHYPMAESICYSMDTFHSNLVLEDGSTTGGYESSSDGTIANFSVETTHDVGLDTGDKMKSFSNCEEAATDKPHLADDTAYREASYSAPTRLQDHSSLVIINALQQLGGQVHFPTMSTDLFPEILGYTQNLNHHVSTTSNYAAMLASTSSFSCSNYDLAHEPIQDTWPQTDEQSQPLKLGYTMYTNSRDLTQQDSSQVKFRSRRRKTKLLTIHGTLQRHADDIEESTDDSDVHMGNRRHFQNVGDSHKHLCITGSMQSGDEEAIVSSEDREVQGMVQIGEALLIGDNSNLYAFEGDIRKQLQQEEADWRAVQ</sequence>
<protein>
    <submittedName>
        <fullName evidence="1">Uncharacterized protein</fullName>
    </submittedName>
</protein>